<dbReference type="PANTHER" id="PTHR40866:SF1">
    <property type="entry name" value="BED-TYPE DOMAIN-CONTAINING PROTEIN"/>
    <property type="match status" value="1"/>
</dbReference>
<dbReference type="EMBL" id="JAENGY010000375">
    <property type="protein sequence ID" value="KAG6964544.1"/>
    <property type="molecule type" value="Genomic_DNA"/>
</dbReference>
<dbReference type="Proteomes" id="UP000709295">
    <property type="component" value="Unassembled WGS sequence"/>
</dbReference>
<accession>A0A8J5M545</accession>
<dbReference type="PANTHER" id="PTHR40866">
    <property type="entry name" value="BED-TYPE DOMAIN-CONTAINING PROTEIN"/>
    <property type="match status" value="1"/>
</dbReference>
<comment type="caution">
    <text evidence="1">The sequence shown here is derived from an EMBL/GenBank/DDBJ whole genome shotgun (WGS) entry which is preliminary data.</text>
</comment>
<sequence length="100" mass="11298">DESIQCLTRRFVLLAFCPLGDEEYLETQSLFDLIANTLSTFKKPWESVHFMIGDNCSVSQAIGQKFGALPSIGSHRFQLAVNDVLANEETILAKFQSRYH</sequence>
<feature type="non-terminal residue" evidence="1">
    <location>
        <position position="1"/>
    </location>
</feature>
<reference evidence="1" key="1">
    <citation type="submission" date="2021-01" db="EMBL/GenBank/DDBJ databases">
        <title>Phytophthora aleatoria, a newly-described species from Pinus radiata is distinct from Phytophthora cactorum isolates based on comparative genomics.</title>
        <authorList>
            <person name="Mcdougal R."/>
            <person name="Panda P."/>
            <person name="Williams N."/>
            <person name="Studholme D.J."/>
        </authorList>
    </citation>
    <scope>NUCLEOTIDE SEQUENCE</scope>
    <source>
        <strain evidence="1">NZFS 4037</strain>
    </source>
</reference>
<gene>
    <name evidence="1" type="ORF">JG688_00007654</name>
</gene>
<dbReference type="AlphaFoldDB" id="A0A8J5M545"/>
<evidence type="ECO:0000313" key="1">
    <source>
        <dbReference type="EMBL" id="KAG6964544.1"/>
    </source>
</evidence>
<evidence type="ECO:0000313" key="2">
    <source>
        <dbReference type="Proteomes" id="UP000709295"/>
    </source>
</evidence>
<organism evidence="1 2">
    <name type="scientific">Phytophthora aleatoria</name>
    <dbReference type="NCBI Taxonomy" id="2496075"/>
    <lineage>
        <taxon>Eukaryota</taxon>
        <taxon>Sar</taxon>
        <taxon>Stramenopiles</taxon>
        <taxon>Oomycota</taxon>
        <taxon>Peronosporomycetes</taxon>
        <taxon>Peronosporales</taxon>
        <taxon>Peronosporaceae</taxon>
        <taxon>Phytophthora</taxon>
    </lineage>
</organism>
<proteinExistence type="predicted"/>
<keyword evidence="2" id="KW-1185">Reference proteome</keyword>
<protein>
    <submittedName>
        <fullName evidence="1">Uncharacterized protein</fullName>
    </submittedName>
</protein>
<name>A0A8J5M545_9STRA</name>